<proteinExistence type="predicted"/>
<comment type="caution">
    <text evidence="1">The sequence shown here is derived from an EMBL/GenBank/DDBJ whole genome shotgun (WGS) entry which is preliminary data.</text>
</comment>
<gene>
    <name evidence="1" type="ORF">Pfra01_000143800</name>
</gene>
<accession>A0A9W6WV78</accession>
<dbReference type="OrthoDB" id="97986at2759"/>
<dbReference type="CDD" id="cd09272">
    <property type="entry name" value="RNase_HI_RT_Ty1"/>
    <property type="match status" value="1"/>
</dbReference>
<dbReference type="PANTHER" id="PTHR11439">
    <property type="entry name" value="GAG-POL-RELATED RETROTRANSPOSON"/>
    <property type="match status" value="1"/>
</dbReference>
<dbReference type="AlphaFoldDB" id="A0A9W6WV78"/>
<name>A0A9W6WV78_9STRA</name>
<dbReference type="Proteomes" id="UP001165121">
    <property type="component" value="Unassembled WGS sequence"/>
</dbReference>
<sequence length="169" mass="18733">MAKRVLRYLQGTCDYGFLWKKPASPDLHFTAYADADLGSEMDDRRSITGFVLQMNGCTYAYKSDKQSIAHADTCSQGVDLKYHKVRDLYERGDFAVRYCPTTDMLADIFTKPLGSTQVLQTARAPPCGASSFDRQQCQVTSALEVGVSELAEVDRAPLFDNQVADLALV</sequence>
<keyword evidence="2" id="KW-1185">Reference proteome</keyword>
<dbReference type="PANTHER" id="PTHR11439:SF483">
    <property type="entry name" value="PEPTIDE SYNTHASE GLIP-LIKE, PUTATIVE (AFU_ORTHOLOGUE AFUA_3G12920)-RELATED"/>
    <property type="match status" value="1"/>
</dbReference>
<evidence type="ECO:0000313" key="2">
    <source>
        <dbReference type="Proteomes" id="UP001165121"/>
    </source>
</evidence>
<organism evidence="1 2">
    <name type="scientific">Phytophthora fragariaefolia</name>
    <dbReference type="NCBI Taxonomy" id="1490495"/>
    <lineage>
        <taxon>Eukaryota</taxon>
        <taxon>Sar</taxon>
        <taxon>Stramenopiles</taxon>
        <taxon>Oomycota</taxon>
        <taxon>Peronosporomycetes</taxon>
        <taxon>Peronosporales</taxon>
        <taxon>Peronosporaceae</taxon>
        <taxon>Phytophthora</taxon>
    </lineage>
</organism>
<dbReference type="EMBL" id="BSXT01000115">
    <property type="protein sequence ID" value="GMF18007.1"/>
    <property type="molecule type" value="Genomic_DNA"/>
</dbReference>
<reference evidence="1" key="1">
    <citation type="submission" date="2023-04" db="EMBL/GenBank/DDBJ databases">
        <title>Phytophthora fragariaefolia NBRC 109709.</title>
        <authorList>
            <person name="Ichikawa N."/>
            <person name="Sato H."/>
            <person name="Tonouchi N."/>
        </authorList>
    </citation>
    <scope>NUCLEOTIDE SEQUENCE</scope>
    <source>
        <strain evidence="1">NBRC 109709</strain>
    </source>
</reference>
<evidence type="ECO:0000313" key="1">
    <source>
        <dbReference type="EMBL" id="GMF18007.1"/>
    </source>
</evidence>
<protein>
    <submittedName>
        <fullName evidence="1">Unnamed protein product</fullName>
    </submittedName>
</protein>